<organism evidence="1 2">
    <name type="scientific">Melastoma candidum</name>
    <dbReference type="NCBI Taxonomy" id="119954"/>
    <lineage>
        <taxon>Eukaryota</taxon>
        <taxon>Viridiplantae</taxon>
        <taxon>Streptophyta</taxon>
        <taxon>Embryophyta</taxon>
        <taxon>Tracheophyta</taxon>
        <taxon>Spermatophyta</taxon>
        <taxon>Magnoliopsida</taxon>
        <taxon>eudicotyledons</taxon>
        <taxon>Gunneridae</taxon>
        <taxon>Pentapetalae</taxon>
        <taxon>rosids</taxon>
        <taxon>malvids</taxon>
        <taxon>Myrtales</taxon>
        <taxon>Melastomataceae</taxon>
        <taxon>Melastomatoideae</taxon>
        <taxon>Melastomateae</taxon>
        <taxon>Melastoma</taxon>
    </lineage>
</organism>
<dbReference type="Proteomes" id="UP001057402">
    <property type="component" value="Chromosome 11"/>
</dbReference>
<keyword evidence="2" id="KW-1185">Reference proteome</keyword>
<name>A0ACB9LM80_9MYRT</name>
<comment type="caution">
    <text evidence="1">The sequence shown here is derived from an EMBL/GenBank/DDBJ whole genome shotgun (WGS) entry which is preliminary data.</text>
</comment>
<dbReference type="EMBL" id="CM042890">
    <property type="protein sequence ID" value="KAI4312083.1"/>
    <property type="molecule type" value="Genomic_DNA"/>
</dbReference>
<sequence length="138" mass="15512">MNASGLLQRLLRKKGSTSWDVMHSIPSDFCDFYEQCGVNGLCTSNKDSRCEILPSFLPKSAEDWLMLSYTGRCEREILLNCSNEGFQKVSSVKLTDMINFRLDKNMSLHECKAMCWNNCSCTAYANLDVRNGGSGCLI</sequence>
<protein>
    <submittedName>
        <fullName evidence="1">Uncharacterized protein</fullName>
    </submittedName>
</protein>
<proteinExistence type="predicted"/>
<reference evidence="2" key="1">
    <citation type="journal article" date="2023" name="Front. Plant Sci.">
        <title>Chromosomal-level genome assembly of Melastoma candidum provides insights into trichome evolution.</title>
        <authorList>
            <person name="Zhong Y."/>
            <person name="Wu W."/>
            <person name="Sun C."/>
            <person name="Zou P."/>
            <person name="Liu Y."/>
            <person name="Dai S."/>
            <person name="Zhou R."/>
        </authorList>
    </citation>
    <scope>NUCLEOTIDE SEQUENCE [LARGE SCALE GENOMIC DNA]</scope>
</reference>
<gene>
    <name evidence="1" type="ORF">MLD38_036935</name>
</gene>
<evidence type="ECO:0000313" key="2">
    <source>
        <dbReference type="Proteomes" id="UP001057402"/>
    </source>
</evidence>
<accession>A0ACB9LM80</accession>
<evidence type="ECO:0000313" key="1">
    <source>
        <dbReference type="EMBL" id="KAI4312083.1"/>
    </source>
</evidence>